<protein>
    <recommendedName>
        <fullName evidence="5">Peptidase M16 N-terminal domain-containing protein</fullName>
    </recommendedName>
</protein>
<dbReference type="AlphaFoldDB" id="A0A6C0ES29"/>
<dbReference type="InterPro" id="IPR007863">
    <property type="entry name" value="Peptidase_M16_C"/>
</dbReference>
<dbReference type="InterPro" id="IPR011249">
    <property type="entry name" value="Metalloenz_LuxS/M16"/>
</dbReference>
<dbReference type="InterPro" id="IPR001431">
    <property type="entry name" value="Pept_M16_Zn_BS"/>
</dbReference>
<name>A0A6C0ES29_9ZZZZ</name>
<dbReference type="Gene3D" id="3.30.830.10">
    <property type="entry name" value="Metalloenzyme, LuxS/M16 peptidase-like"/>
    <property type="match status" value="2"/>
</dbReference>
<dbReference type="EMBL" id="MN738925">
    <property type="protein sequence ID" value="QHT31798.1"/>
    <property type="molecule type" value="Genomic_DNA"/>
</dbReference>
<dbReference type="Pfam" id="PF00675">
    <property type="entry name" value="Peptidase_M16"/>
    <property type="match status" value="1"/>
</dbReference>
<dbReference type="PANTHER" id="PTHR11851">
    <property type="entry name" value="METALLOPROTEASE"/>
    <property type="match status" value="1"/>
</dbReference>
<dbReference type="GO" id="GO:0046872">
    <property type="term" value="F:metal ion binding"/>
    <property type="evidence" value="ECO:0007669"/>
    <property type="project" value="InterPro"/>
</dbReference>
<dbReference type="PANTHER" id="PTHR11851:SF49">
    <property type="entry name" value="MITOCHONDRIAL-PROCESSING PEPTIDASE SUBUNIT ALPHA"/>
    <property type="match status" value="1"/>
</dbReference>
<evidence type="ECO:0000259" key="3">
    <source>
        <dbReference type="Pfam" id="PF05193"/>
    </source>
</evidence>
<dbReference type="SUPFAM" id="SSF63411">
    <property type="entry name" value="LuxS/MPP-like metallohydrolase"/>
    <property type="match status" value="2"/>
</dbReference>
<reference evidence="4" key="1">
    <citation type="journal article" date="2020" name="Nature">
        <title>Giant virus diversity and host interactions through global metagenomics.</title>
        <authorList>
            <person name="Schulz F."/>
            <person name="Roux S."/>
            <person name="Paez-Espino D."/>
            <person name="Jungbluth S."/>
            <person name="Walsh D.A."/>
            <person name="Denef V.J."/>
            <person name="McMahon K.D."/>
            <person name="Konstantinidis K.T."/>
            <person name="Eloe-Fadrosh E.A."/>
            <person name="Kyrpides N.C."/>
            <person name="Woyke T."/>
        </authorList>
    </citation>
    <scope>NUCLEOTIDE SEQUENCE</scope>
    <source>
        <strain evidence="4">GVMAG-M-3300009155-48</strain>
    </source>
</reference>
<feature type="domain" description="Peptidase M16 C-terminal" evidence="3">
    <location>
        <begin position="169"/>
        <end position="357"/>
    </location>
</feature>
<dbReference type="InterPro" id="IPR011765">
    <property type="entry name" value="Pept_M16_N"/>
</dbReference>
<sequence length="443" mass="51461">MINKHTFDNGFRIVHENSQSKLPVTSIQLFCDFGSVNEKDGVRGAAHFIEHMCFKGTQKIPNGKEIFINYDKIGAYFNANTERRHTRYIIVCEDDYVNNCIYILSDMLMNSTFNKKEFEKERKVVVEENIRNEDNASDIININMNKMLYNGSSYADEIDTLSFHNAKTLRYEDVFEMYKMFYVPNRMILSIVSNISFQKINEALQRTFFMKTPKMCNFDYNKYQKITMFSKQDKIEYNIQSKKGLTTLHVSIGFRTCPYNSEDKYILNLLSNIIGGTSSSRLFTMLRQDNGLTYRSHCYTAYHEHLGDLTIEIETDYHKILKDGNKKGIIPLIIGMLNDMIKKGVSQRELTNIKSNLKGSMTLDLQSVETSTFHNGLSFLMGNDDQISYIDLYEKCYSSITKGQLHEIIKKYLIKENMSVCLLGEHVPTIEKVKEECEKLCKK</sequence>
<dbReference type="GO" id="GO:0004222">
    <property type="term" value="F:metalloendopeptidase activity"/>
    <property type="evidence" value="ECO:0007669"/>
    <property type="project" value="InterPro"/>
</dbReference>
<dbReference type="GO" id="GO:0006508">
    <property type="term" value="P:proteolysis"/>
    <property type="evidence" value="ECO:0007669"/>
    <property type="project" value="InterPro"/>
</dbReference>
<dbReference type="Pfam" id="PF05193">
    <property type="entry name" value="Peptidase_M16_C"/>
    <property type="match status" value="1"/>
</dbReference>
<accession>A0A6C0ES29</accession>
<feature type="domain" description="Peptidase M16 N-terminal" evidence="2">
    <location>
        <begin position="21"/>
        <end position="154"/>
    </location>
</feature>
<organism evidence="4">
    <name type="scientific">viral metagenome</name>
    <dbReference type="NCBI Taxonomy" id="1070528"/>
    <lineage>
        <taxon>unclassified sequences</taxon>
        <taxon>metagenomes</taxon>
        <taxon>organismal metagenomes</taxon>
    </lineage>
</organism>
<evidence type="ECO:0008006" key="5">
    <source>
        <dbReference type="Google" id="ProtNLM"/>
    </source>
</evidence>
<evidence type="ECO:0000313" key="4">
    <source>
        <dbReference type="EMBL" id="QHT31798.1"/>
    </source>
</evidence>
<evidence type="ECO:0000256" key="1">
    <source>
        <dbReference type="ARBA" id="ARBA00007261"/>
    </source>
</evidence>
<dbReference type="InterPro" id="IPR050361">
    <property type="entry name" value="MPP/UQCRC_Complex"/>
</dbReference>
<dbReference type="PROSITE" id="PS00143">
    <property type="entry name" value="INSULINASE"/>
    <property type="match status" value="1"/>
</dbReference>
<proteinExistence type="inferred from homology"/>
<evidence type="ECO:0000259" key="2">
    <source>
        <dbReference type="Pfam" id="PF00675"/>
    </source>
</evidence>
<comment type="similarity">
    <text evidence="1">Belongs to the peptidase M16 family.</text>
</comment>